<proteinExistence type="predicted"/>
<organism evidence="1 2">
    <name type="scientific">Ruoffia tabacinasalis</name>
    <dbReference type="NCBI Taxonomy" id="87458"/>
    <lineage>
        <taxon>Bacteria</taxon>
        <taxon>Bacillati</taxon>
        <taxon>Bacillota</taxon>
        <taxon>Bacilli</taxon>
        <taxon>Lactobacillales</taxon>
        <taxon>Aerococcaceae</taxon>
        <taxon>Ruoffia</taxon>
    </lineage>
</organism>
<comment type="caution">
    <text evidence="1">The sequence shown here is derived from an EMBL/GenBank/DDBJ whole genome shotgun (WGS) entry which is preliminary data.</text>
</comment>
<dbReference type="Proteomes" id="UP000306420">
    <property type="component" value="Unassembled WGS sequence"/>
</dbReference>
<reference evidence="1 2" key="1">
    <citation type="submission" date="2019-05" db="EMBL/GenBank/DDBJ databases">
        <title>The metagenome of a microbial culture collection derived from dairy environment covers the genomic content of the human microbiome.</title>
        <authorList>
            <person name="Roder T."/>
            <person name="Wuthrich D."/>
            <person name="Sattari Z."/>
            <person name="Von Ah U."/>
            <person name="Bar C."/>
            <person name="Ronchi F."/>
            <person name="Macpherson A.J."/>
            <person name="Ganal-Vonarburg S.C."/>
            <person name="Bruggmann R."/>
            <person name="Vergeres G."/>
        </authorList>
    </citation>
    <scope>NUCLEOTIDE SEQUENCE [LARGE SCALE GENOMIC DNA]</scope>
    <source>
        <strain evidence="1 2">FAM 24227</strain>
    </source>
</reference>
<protein>
    <submittedName>
        <fullName evidence="1">Uncharacterized protein</fullName>
    </submittedName>
</protein>
<gene>
    <name evidence="1" type="ORF">FEZ33_09210</name>
</gene>
<evidence type="ECO:0000313" key="1">
    <source>
        <dbReference type="EMBL" id="TLQ40162.1"/>
    </source>
</evidence>
<dbReference type="AlphaFoldDB" id="A0A5R9DVQ4"/>
<evidence type="ECO:0000313" key="2">
    <source>
        <dbReference type="Proteomes" id="UP000306420"/>
    </source>
</evidence>
<dbReference type="EMBL" id="VBSP01000036">
    <property type="protein sequence ID" value="TLQ40162.1"/>
    <property type="molecule type" value="Genomic_DNA"/>
</dbReference>
<sequence length="65" mass="7699">MKSRLYIALPMPNRSKISMPTAIEELRENLPKEVLKTFTSNRAKEFAYYTEGEAVDIDFYIYQYL</sequence>
<accession>A0A5R9DVQ4</accession>
<name>A0A5R9DVQ4_9LACT</name>